<protein>
    <submittedName>
        <fullName evidence="1">Uncharacterized protein</fullName>
    </submittedName>
</protein>
<reference evidence="1" key="1">
    <citation type="submission" date="2020-03" db="EMBL/GenBank/DDBJ databases">
        <title>The deep terrestrial virosphere.</title>
        <authorList>
            <person name="Holmfeldt K."/>
            <person name="Nilsson E."/>
            <person name="Simone D."/>
            <person name="Lopez-Fernandez M."/>
            <person name="Wu X."/>
            <person name="de Brujin I."/>
            <person name="Lundin D."/>
            <person name="Andersson A."/>
            <person name="Bertilsson S."/>
            <person name="Dopson M."/>
        </authorList>
    </citation>
    <scope>NUCLEOTIDE SEQUENCE</scope>
    <source>
        <strain evidence="1">TM448B01259</strain>
    </source>
</reference>
<organism evidence="1">
    <name type="scientific">viral metagenome</name>
    <dbReference type="NCBI Taxonomy" id="1070528"/>
    <lineage>
        <taxon>unclassified sequences</taxon>
        <taxon>metagenomes</taxon>
        <taxon>organismal metagenomes</taxon>
    </lineage>
</organism>
<gene>
    <name evidence="1" type="ORF">TM448B01259_0017</name>
</gene>
<proteinExistence type="predicted"/>
<accession>A0A6M3XKL0</accession>
<name>A0A6M3XKL0_9ZZZZ</name>
<dbReference type="AlphaFoldDB" id="A0A6M3XKL0"/>
<dbReference type="EMBL" id="MT144725">
    <property type="protein sequence ID" value="QJH98296.1"/>
    <property type="molecule type" value="Genomic_DNA"/>
</dbReference>
<evidence type="ECO:0000313" key="1">
    <source>
        <dbReference type="EMBL" id="QJH98296.1"/>
    </source>
</evidence>
<sequence length="107" mass="11838">MNIMLGTAASEVTFTNVIIGTSRQKVASVITMIDGSKKIQEAVNIKRVFDVILIKPTATEVTNIETEYDKGTTLNFIHKTVTYTVKFIGNLDKTTGDYAINFTLQEC</sequence>